<keyword evidence="2" id="KW-1185">Reference proteome</keyword>
<dbReference type="SUPFAM" id="SSF53335">
    <property type="entry name" value="S-adenosyl-L-methionine-dependent methyltransferases"/>
    <property type="match status" value="1"/>
</dbReference>
<dbReference type="CDD" id="cd02440">
    <property type="entry name" value="AdoMet_MTases"/>
    <property type="match status" value="1"/>
</dbReference>
<protein>
    <submittedName>
        <fullName evidence="1">Class I SAM-dependent methyltransferase</fullName>
        <ecNumber evidence="1">2.1.-.-</ecNumber>
    </submittedName>
</protein>
<dbReference type="RefSeq" id="WP_358350293.1">
    <property type="nucleotide sequence ID" value="NZ_JBEZFP010000012.1"/>
</dbReference>
<dbReference type="PANTHER" id="PTHR43861:SF1">
    <property type="entry name" value="TRANS-ACONITATE 2-METHYLTRANSFERASE"/>
    <property type="match status" value="1"/>
</dbReference>
<dbReference type="Proteomes" id="UP001551482">
    <property type="component" value="Unassembled WGS sequence"/>
</dbReference>
<evidence type="ECO:0000313" key="2">
    <source>
        <dbReference type="Proteomes" id="UP001551482"/>
    </source>
</evidence>
<keyword evidence="1" id="KW-0808">Transferase</keyword>
<dbReference type="GO" id="GO:0008168">
    <property type="term" value="F:methyltransferase activity"/>
    <property type="evidence" value="ECO:0007669"/>
    <property type="project" value="UniProtKB-KW"/>
</dbReference>
<dbReference type="EC" id="2.1.-.-" evidence="1"/>
<dbReference type="EMBL" id="JBEZFP010000012">
    <property type="protein sequence ID" value="MEU8133205.1"/>
    <property type="molecule type" value="Genomic_DNA"/>
</dbReference>
<accession>A0ABV3DBS3</accession>
<sequence length="221" mass="24515">MSISTADYWDTYYPSLDESDRDELLGKGFSWTQWDHHGPDEGFLQQPDTALELGSGFGVHAAYLAMKGVRTTGVDISPVQHGRACRMWGDVPDLRFELEDVRDYLAETNETYDAIYSVWAASWFTNPAELVPLVRDRLNPGGVYAFSQAPAVEGCYGAQGMHVNGFKGKKGGIARWFYTPDMWNGILRNYGFLNVEAEIIEAPDPEDLGTLLVRAVVPPGG</sequence>
<dbReference type="Pfam" id="PF13489">
    <property type="entry name" value="Methyltransf_23"/>
    <property type="match status" value="1"/>
</dbReference>
<gene>
    <name evidence="1" type="ORF">AB0C36_06815</name>
</gene>
<evidence type="ECO:0000313" key="1">
    <source>
        <dbReference type="EMBL" id="MEU8133205.1"/>
    </source>
</evidence>
<dbReference type="InterPro" id="IPR029063">
    <property type="entry name" value="SAM-dependent_MTases_sf"/>
</dbReference>
<comment type="caution">
    <text evidence="1">The sequence shown here is derived from an EMBL/GenBank/DDBJ whole genome shotgun (WGS) entry which is preliminary data.</text>
</comment>
<reference evidence="1 2" key="1">
    <citation type="submission" date="2024-06" db="EMBL/GenBank/DDBJ databases">
        <title>The Natural Products Discovery Center: Release of the First 8490 Sequenced Strains for Exploring Actinobacteria Biosynthetic Diversity.</title>
        <authorList>
            <person name="Kalkreuter E."/>
            <person name="Kautsar S.A."/>
            <person name="Yang D."/>
            <person name="Bader C.D."/>
            <person name="Teijaro C.N."/>
            <person name="Fluegel L."/>
            <person name="Davis C.M."/>
            <person name="Simpson J.R."/>
            <person name="Lauterbach L."/>
            <person name="Steele A.D."/>
            <person name="Gui C."/>
            <person name="Meng S."/>
            <person name="Li G."/>
            <person name="Viehrig K."/>
            <person name="Ye F."/>
            <person name="Su P."/>
            <person name="Kiefer A.F."/>
            <person name="Nichols A."/>
            <person name="Cepeda A.J."/>
            <person name="Yan W."/>
            <person name="Fan B."/>
            <person name="Jiang Y."/>
            <person name="Adhikari A."/>
            <person name="Zheng C.-J."/>
            <person name="Schuster L."/>
            <person name="Cowan T.M."/>
            <person name="Smanski M.J."/>
            <person name="Chevrette M.G."/>
            <person name="De Carvalho L.P.S."/>
            <person name="Shen B."/>
        </authorList>
    </citation>
    <scope>NUCLEOTIDE SEQUENCE [LARGE SCALE GENOMIC DNA]</scope>
    <source>
        <strain evidence="1 2">NPDC048946</strain>
    </source>
</reference>
<proteinExistence type="predicted"/>
<dbReference type="Gene3D" id="3.40.50.150">
    <property type="entry name" value="Vaccinia Virus protein VP39"/>
    <property type="match status" value="1"/>
</dbReference>
<dbReference type="GO" id="GO:0032259">
    <property type="term" value="P:methylation"/>
    <property type="evidence" value="ECO:0007669"/>
    <property type="project" value="UniProtKB-KW"/>
</dbReference>
<organism evidence="1 2">
    <name type="scientific">Streptodolium elevatio</name>
    <dbReference type="NCBI Taxonomy" id="3157996"/>
    <lineage>
        <taxon>Bacteria</taxon>
        <taxon>Bacillati</taxon>
        <taxon>Actinomycetota</taxon>
        <taxon>Actinomycetes</taxon>
        <taxon>Kitasatosporales</taxon>
        <taxon>Streptomycetaceae</taxon>
        <taxon>Streptodolium</taxon>
    </lineage>
</organism>
<name>A0ABV3DBS3_9ACTN</name>
<keyword evidence="1" id="KW-0489">Methyltransferase</keyword>
<dbReference type="PANTHER" id="PTHR43861">
    <property type="entry name" value="TRANS-ACONITATE 2-METHYLTRANSFERASE-RELATED"/>
    <property type="match status" value="1"/>
</dbReference>